<evidence type="ECO:0000313" key="3">
    <source>
        <dbReference type="Proteomes" id="UP000799757"/>
    </source>
</evidence>
<sequence>MKFSFGLISILLTGALALSVKQRDGIPNCIEGDGGDVDGPFSSKSSCDDDCYMTEKSGDRVGQICKGYCKATPVLGNGSPGYDCFVSA</sequence>
<evidence type="ECO:0008006" key="4">
    <source>
        <dbReference type="Google" id="ProtNLM"/>
    </source>
</evidence>
<accession>A0A6A6XHD4</accession>
<keyword evidence="3" id="KW-1185">Reference proteome</keyword>
<proteinExistence type="predicted"/>
<protein>
    <recommendedName>
        <fullName evidence="4">Secreted protein</fullName>
    </recommendedName>
</protein>
<feature type="chain" id="PRO_5025340105" description="Secreted protein" evidence="1">
    <location>
        <begin position="18"/>
        <end position="88"/>
    </location>
</feature>
<reference evidence="2" key="1">
    <citation type="journal article" date="2020" name="Stud. Mycol.">
        <title>101 Dothideomycetes genomes: a test case for predicting lifestyles and emergence of pathogens.</title>
        <authorList>
            <person name="Haridas S."/>
            <person name="Albert R."/>
            <person name="Binder M."/>
            <person name="Bloem J."/>
            <person name="Labutti K."/>
            <person name="Salamov A."/>
            <person name="Andreopoulos B."/>
            <person name="Baker S."/>
            <person name="Barry K."/>
            <person name="Bills G."/>
            <person name="Bluhm B."/>
            <person name="Cannon C."/>
            <person name="Castanera R."/>
            <person name="Culley D."/>
            <person name="Daum C."/>
            <person name="Ezra D."/>
            <person name="Gonzalez J."/>
            <person name="Henrissat B."/>
            <person name="Kuo A."/>
            <person name="Liang C."/>
            <person name="Lipzen A."/>
            <person name="Lutzoni F."/>
            <person name="Magnuson J."/>
            <person name="Mondo S."/>
            <person name="Nolan M."/>
            <person name="Ohm R."/>
            <person name="Pangilinan J."/>
            <person name="Park H.-J."/>
            <person name="Ramirez L."/>
            <person name="Alfaro M."/>
            <person name="Sun H."/>
            <person name="Tritt A."/>
            <person name="Yoshinaga Y."/>
            <person name="Zwiers L.-H."/>
            <person name="Turgeon B."/>
            <person name="Goodwin S."/>
            <person name="Spatafora J."/>
            <person name="Crous P."/>
            <person name="Grigoriev I."/>
        </authorList>
    </citation>
    <scope>NUCLEOTIDE SEQUENCE</scope>
    <source>
        <strain evidence="2">CBS 109.77</strain>
    </source>
</reference>
<dbReference type="OrthoDB" id="3719620at2759"/>
<gene>
    <name evidence="2" type="ORF">K505DRAFT_239749</name>
</gene>
<name>A0A6A6XHD4_9PLEO</name>
<feature type="signal peptide" evidence="1">
    <location>
        <begin position="1"/>
        <end position="17"/>
    </location>
</feature>
<dbReference type="EMBL" id="MU001857">
    <property type="protein sequence ID" value="KAF2795473.1"/>
    <property type="molecule type" value="Genomic_DNA"/>
</dbReference>
<keyword evidence="1" id="KW-0732">Signal</keyword>
<dbReference type="AlphaFoldDB" id="A0A6A6XHD4"/>
<evidence type="ECO:0000313" key="2">
    <source>
        <dbReference type="EMBL" id="KAF2795473.1"/>
    </source>
</evidence>
<evidence type="ECO:0000256" key="1">
    <source>
        <dbReference type="SAM" id="SignalP"/>
    </source>
</evidence>
<organism evidence="2 3">
    <name type="scientific">Melanomma pulvis-pyrius CBS 109.77</name>
    <dbReference type="NCBI Taxonomy" id="1314802"/>
    <lineage>
        <taxon>Eukaryota</taxon>
        <taxon>Fungi</taxon>
        <taxon>Dikarya</taxon>
        <taxon>Ascomycota</taxon>
        <taxon>Pezizomycotina</taxon>
        <taxon>Dothideomycetes</taxon>
        <taxon>Pleosporomycetidae</taxon>
        <taxon>Pleosporales</taxon>
        <taxon>Melanommataceae</taxon>
        <taxon>Melanomma</taxon>
    </lineage>
</organism>
<dbReference type="Proteomes" id="UP000799757">
    <property type="component" value="Unassembled WGS sequence"/>
</dbReference>